<dbReference type="InterPro" id="IPR036116">
    <property type="entry name" value="FN3_sf"/>
</dbReference>
<dbReference type="Proteomes" id="UP000268469">
    <property type="component" value="Unassembled WGS sequence"/>
</dbReference>
<evidence type="ECO:0000313" key="3">
    <source>
        <dbReference type="Proteomes" id="UP000268469"/>
    </source>
</evidence>
<protein>
    <recommendedName>
        <fullName evidence="1">Fibronectin type-III domain-containing protein</fullName>
    </recommendedName>
</protein>
<name>A0A660SFY6_UNCW3</name>
<reference evidence="2 3" key="1">
    <citation type="submission" date="2018-06" db="EMBL/GenBank/DDBJ databases">
        <title>Extensive metabolic versatility and redundancy in microbially diverse, dynamic hydrothermal sediments.</title>
        <authorList>
            <person name="Dombrowski N."/>
            <person name="Teske A."/>
            <person name="Baker B.J."/>
        </authorList>
    </citation>
    <scope>NUCLEOTIDE SEQUENCE [LARGE SCALE GENOMIC DNA]</scope>
    <source>
        <strain evidence="2">B36_G15</strain>
    </source>
</reference>
<sequence length="349" mass="38951">MLITVPIRRLRPMSAASMLSGKRDIKPPAPPQNLHEENVPKPPVVIAWDANTEPDLYRYYIYRRILPNGPVGKIGETEETYYADHNVMGGTFYEYWVTAVDLVLNESGESNHIVVYVPLSDFSYNLGEESPSSLCLIRDGYHAWGSSPDSTADYAREGLKYSIVDLKPDYTYSIGFMLMEPESDTGRMVDITINDKELARIAVPDTPMPWCYYIPESQSRMELSIKPLAGRDAVLSRIDLWVHRRGGGGPQGSGGDQDLSLKTGLISLYPSLVKDGFTISYGLARPGVVLIDLYDGSGRRVKEIISKESAGYHRLSIPTGDLSAGVYFLNFQIGGYERIEKVVVIRQNR</sequence>
<dbReference type="AlphaFoldDB" id="A0A660SFY6"/>
<dbReference type="SUPFAM" id="SSF49265">
    <property type="entry name" value="Fibronectin type III"/>
    <property type="match status" value="1"/>
</dbReference>
<accession>A0A660SFY6</accession>
<dbReference type="CDD" id="cd00063">
    <property type="entry name" value="FN3"/>
    <property type="match status" value="1"/>
</dbReference>
<evidence type="ECO:0000259" key="1">
    <source>
        <dbReference type="PROSITE" id="PS50853"/>
    </source>
</evidence>
<dbReference type="InterPro" id="IPR026444">
    <property type="entry name" value="Secre_tail"/>
</dbReference>
<dbReference type="InterPro" id="IPR013783">
    <property type="entry name" value="Ig-like_fold"/>
</dbReference>
<dbReference type="EMBL" id="QNBE01000121">
    <property type="protein sequence ID" value="RKX68900.1"/>
    <property type="molecule type" value="Genomic_DNA"/>
</dbReference>
<dbReference type="NCBIfam" id="TIGR04183">
    <property type="entry name" value="Por_Secre_tail"/>
    <property type="match status" value="1"/>
</dbReference>
<evidence type="ECO:0000313" key="2">
    <source>
        <dbReference type="EMBL" id="RKX68900.1"/>
    </source>
</evidence>
<feature type="domain" description="Fibronectin type-III" evidence="1">
    <location>
        <begin position="30"/>
        <end position="120"/>
    </location>
</feature>
<organism evidence="2 3">
    <name type="scientific">candidate division WOR-3 bacterium</name>
    <dbReference type="NCBI Taxonomy" id="2052148"/>
    <lineage>
        <taxon>Bacteria</taxon>
        <taxon>Bacteria division WOR-3</taxon>
    </lineage>
</organism>
<dbReference type="InterPro" id="IPR003961">
    <property type="entry name" value="FN3_dom"/>
</dbReference>
<gene>
    <name evidence="2" type="ORF">DRP53_09740</name>
</gene>
<dbReference type="PROSITE" id="PS50853">
    <property type="entry name" value="FN3"/>
    <property type="match status" value="1"/>
</dbReference>
<dbReference type="Gene3D" id="2.60.40.10">
    <property type="entry name" value="Immunoglobulins"/>
    <property type="match status" value="1"/>
</dbReference>
<comment type="caution">
    <text evidence="2">The sequence shown here is derived from an EMBL/GenBank/DDBJ whole genome shotgun (WGS) entry which is preliminary data.</text>
</comment>
<proteinExistence type="predicted"/>